<evidence type="ECO:0000313" key="1">
    <source>
        <dbReference type="EMBL" id="MFC3977835.1"/>
    </source>
</evidence>
<proteinExistence type="predicted"/>
<dbReference type="Proteomes" id="UP001595766">
    <property type="component" value="Unassembled WGS sequence"/>
</dbReference>
<name>A0ABV8EQ90_9BACT</name>
<evidence type="ECO:0008006" key="3">
    <source>
        <dbReference type="Google" id="ProtNLM"/>
    </source>
</evidence>
<sequence>MRNILLVFSIFTLLASCIENEGDIQEKGQFPVGNWTIGENHENGFSLIRTENLPDNTFGFSFFENGEMTSRRISGWCGTPPVAYSDYSGTWSIGGTTLKLNMGFWGGRNIQEWKIISSNDSGNVVRIEILNAETVID</sequence>
<dbReference type="EMBL" id="JBHSAV010000059">
    <property type="protein sequence ID" value="MFC3977835.1"/>
    <property type="molecule type" value="Genomic_DNA"/>
</dbReference>
<gene>
    <name evidence="1" type="ORF">ACFOUP_15710</name>
</gene>
<reference evidence="2" key="1">
    <citation type="journal article" date="2019" name="Int. J. Syst. Evol. Microbiol.">
        <title>The Global Catalogue of Microorganisms (GCM) 10K type strain sequencing project: providing services to taxonomists for standard genome sequencing and annotation.</title>
        <authorList>
            <consortium name="The Broad Institute Genomics Platform"/>
            <consortium name="The Broad Institute Genome Sequencing Center for Infectious Disease"/>
            <person name="Wu L."/>
            <person name="Ma J."/>
        </authorList>
    </citation>
    <scope>NUCLEOTIDE SEQUENCE [LARGE SCALE GENOMIC DNA]</scope>
    <source>
        <strain evidence="2">CECT 8551</strain>
    </source>
</reference>
<keyword evidence="2" id="KW-1185">Reference proteome</keyword>
<organism evidence="1 2">
    <name type="scientific">Belliella kenyensis</name>
    <dbReference type="NCBI Taxonomy" id="1472724"/>
    <lineage>
        <taxon>Bacteria</taxon>
        <taxon>Pseudomonadati</taxon>
        <taxon>Bacteroidota</taxon>
        <taxon>Cytophagia</taxon>
        <taxon>Cytophagales</taxon>
        <taxon>Cyclobacteriaceae</taxon>
        <taxon>Belliella</taxon>
    </lineage>
</organism>
<evidence type="ECO:0000313" key="2">
    <source>
        <dbReference type="Proteomes" id="UP001595766"/>
    </source>
</evidence>
<comment type="caution">
    <text evidence="1">The sequence shown here is derived from an EMBL/GenBank/DDBJ whole genome shotgun (WGS) entry which is preliminary data.</text>
</comment>
<dbReference type="PROSITE" id="PS51257">
    <property type="entry name" value="PROKAR_LIPOPROTEIN"/>
    <property type="match status" value="1"/>
</dbReference>
<dbReference type="RefSeq" id="WP_241294525.1">
    <property type="nucleotide sequence ID" value="NZ_JAKZGR010000007.1"/>
</dbReference>
<accession>A0ABV8EQ90</accession>
<protein>
    <recommendedName>
        <fullName evidence="3">Lipocalin-like domain-containing protein</fullName>
    </recommendedName>
</protein>